<comment type="caution">
    <text evidence="3">The sequence shown here is derived from an EMBL/GenBank/DDBJ whole genome shotgun (WGS) entry which is preliminary data.</text>
</comment>
<dbReference type="GO" id="GO:0003723">
    <property type="term" value="F:RNA binding"/>
    <property type="evidence" value="ECO:0007669"/>
    <property type="project" value="UniProtKB-UniRule"/>
</dbReference>
<dbReference type="Pfam" id="PF00035">
    <property type="entry name" value="dsrm"/>
    <property type="match status" value="1"/>
</dbReference>
<dbReference type="OrthoDB" id="3246846at2759"/>
<dbReference type="SMART" id="SM00358">
    <property type="entry name" value="DSRM"/>
    <property type="match status" value="1"/>
</dbReference>
<dbReference type="InterPro" id="IPR014720">
    <property type="entry name" value="dsRBD_dom"/>
</dbReference>
<feature type="domain" description="DRBM" evidence="2">
    <location>
        <begin position="9"/>
        <end position="78"/>
    </location>
</feature>
<dbReference type="Gene3D" id="3.30.160.20">
    <property type="match status" value="1"/>
</dbReference>
<dbReference type="PROSITE" id="PS50137">
    <property type="entry name" value="DS_RBD"/>
    <property type="match status" value="1"/>
</dbReference>
<evidence type="ECO:0000259" key="2">
    <source>
        <dbReference type="PROSITE" id="PS50137"/>
    </source>
</evidence>
<name>A0A9P6AY16_9AGAM</name>
<accession>A0A9P6AY16</accession>
<organism evidence="3 4">
    <name type="scientific">Hydnum rufescens UP504</name>
    <dbReference type="NCBI Taxonomy" id="1448309"/>
    <lineage>
        <taxon>Eukaryota</taxon>
        <taxon>Fungi</taxon>
        <taxon>Dikarya</taxon>
        <taxon>Basidiomycota</taxon>
        <taxon>Agaricomycotina</taxon>
        <taxon>Agaricomycetes</taxon>
        <taxon>Cantharellales</taxon>
        <taxon>Hydnaceae</taxon>
        <taxon>Hydnum</taxon>
    </lineage>
</organism>
<evidence type="ECO:0000256" key="1">
    <source>
        <dbReference type="PROSITE-ProRule" id="PRU00266"/>
    </source>
</evidence>
<dbReference type="SUPFAM" id="SSF54768">
    <property type="entry name" value="dsRNA-binding domain-like"/>
    <property type="match status" value="1"/>
</dbReference>
<sequence>MDDHSSTGGYTRQLHNLIQGSRGLHKMNWEERVSGADHNQQWIVTVYIDDAPLGTASGSRKNVAKDRAAREALIALGVIDG</sequence>
<proteinExistence type="predicted"/>
<keyword evidence="4" id="KW-1185">Reference proteome</keyword>
<keyword evidence="1" id="KW-0694">RNA-binding</keyword>
<gene>
    <name evidence="3" type="ORF">BS47DRAFT_1343719</name>
</gene>
<protein>
    <recommendedName>
        <fullName evidence="2">DRBM domain-containing protein</fullName>
    </recommendedName>
</protein>
<dbReference type="AlphaFoldDB" id="A0A9P6AY16"/>
<evidence type="ECO:0000313" key="4">
    <source>
        <dbReference type="Proteomes" id="UP000886523"/>
    </source>
</evidence>
<dbReference type="Proteomes" id="UP000886523">
    <property type="component" value="Unassembled WGS sequence"/>
</dbReference>
<dbReference type="EMBL" id="MU128967">
    <property type="protein sequence ID" value="KAF9513899.1"/>
    <property type="molecule type" value="Genomic_DNA"/>
</dbReference>
<reference evidence="3" key="1">
    <citation type="journal article" date="2020" name="Nat. Commun.">
        <title>Large-scale genome sequencing of mycorrhizal fungi provides insights into the early evolution of symbiotic traits.</title>
        <authorList>
            <person name="Miyauchi S."/>
            <person name="Kiss E."/>
            <person name="Kuo A."/>
            <person name="Drula E."/>
            <person name="Kohler A."/>
            <person name="Sanchez-Garcia M."/>
            <person name="Morin E."/>
            <person name="Andreopoulos B."/>
            <person name="Barry K.W."/>
            <person name="Bonito G."/>
            <person name="Buee M."/>
            <person name="Carver A."/>
            <person name="Chen C."/>
            <person name="Cichocki N."/>
            <person name="Clum A."/>
            <person name="Culley D."/>
            <person name="Crous P.W."/>
            <person name="Fauchery L."/>
            <person name="Girlanda M."/>
            <person name="Hayes R.D."/>
            <person name="Keri Z."/>
            <person name="LaButti K."/>
            <person name="Lipzen A."/>
            <person name="Lombard V."/>
            <person name="Magnuson J."/>
            <person name="Maillard F."/>
            <person name="Murat C."/>
            <person name="Nolan M."/>
            <person name="Ohm R.A."/>
            <person name="Pangilinan J."/>
            <person name="Pereira M.F."/>
            <person name="Perotto S."/>
            <person name="Peter M."/>
            <person name="Pfister S."/>
            <person name="Riley R."/>
            <person name="Sitrit Y."/>
            <person name="Stielow J.B."/>
            <person name="Szollosi G."/>
            <person name="Zifcakova L."/>
            <person name="Stursova M."/>
            <person name="Spatafora J.W."/>
            <person name="Tedersoo L."/>
            <person name="Vaario L.M."/>
            <person name="Yamada A."/>
            <person name="Yan M."/>
            <person name="Wang P."/>
            <person name="Xu J."/>
            <person name="Bruns T."/>
            <person name="Baldrian P."/>
            <person name="Vilgalys R."/>
            <person name="Dunand C."/>
            <person name="Henrissat B."/>
            <person name="Grigoriev I.V."/>
            <person name="Hibbett D."/>
            <person name="Nagy L.G."/>
            <person name="Martin F.M."/>
        </authorList>
    </citation>
    <scope>NUCLEOTIDE SEQUENCE</scope>
    <source>
        <strain evidence="3">UP504</strain>
    </source>
</reference>
<evidence type="ECO:0000313" key="3">
    <source>
        <dbReference type="EMBL" id="KAF9513899.1"/>
    </source>
</evidence>